<dbReference type="InterPro" id="IPR044925">
    <property type="entry name" value="His-Me_finger_sf"/>
</dbReference>
<evidence type="ECO:0000256" key="1">
    <source>
        <dbReference type="ARBA" id="ARBA00006429"/>
    </source>
</evidence>
<keyword evidence="2" id="KW-0540">Nuclease</keyword>
<evidence type="ECO:0000256" key="2">
    <source>
        <dbReference type="ARBA" id="ARBA00022722"/>
    </source>
</evidence>
<protein>
    <submittedName>
        <fullName evidence="4">Endonuclease</fullName>
    </submittedName>
</protein>
<dbReference type="Gene3D" id="2.60.40.10">
    <property type="entry name" value="Immunoglobulins"/>
    <property type="match status" value="1"/>
</dbReference>
<comment type="similarity">
    <text evidence="1">Belongs to the EndA/NucM nuclease family.</text>
</comment>
<dbReference type="InterPro" id="IPR015919">
    <property type="entry name" value="Cadherin-like_sf"/>
</dbReference>
<evidence type="ECO:0000256" key="3">
    <source>
        <dbReference type="ARBA" id="ARBA00022801"/>
    </source>
</evidence>
<dbReference type="RefSeq" id="WP_341408016.1">
    <property type="nucleotide sequence ID" value="NZ_JBBUKT010000017.1"/>
</dbReference>
<proteinExistence type="inferred from homology"/>
<reference evidence="4 5" key="1">
    <citation type="submission" date="2024-04" db="EMBL/GenBank/DDBJ databases">
        <title>Luteolibacter sp. isolated from soil.</title>
        <authorList>
            <person name="An J."/>
        </authorList>
    </citation>
    <scope>NUCLEOTIDE SEQUENCE [LARGE SCALE GENOMIC DNA]</scope>
    <source>
        <strain evidence="4 5">Y139</strain>
    </source>
</reference>
<dbReference type="Proteomes" id="UP001371305">
    <property type="component" value="Unassembled WGS sequence"/>
</dbReference>
<gene>
    <name evidence="4" type="ORF">WKV53_27265</name>
</gene>
<accession>A0ABU9B350</accession>
<evidence type="ECO:0000313" key="5">
    <source>
        <dbReference type="Proteomes" id="UP001371305"/>
    </source>
</evidence>
<keyword evidence="3" id="KW-0378">Hydrolase</keyword>
<organism evidence="4 5">
    <name type="scientific">Luteolibacter soli</name>
    <dbReference type="NCBI Taxonomy" id="3135280"/>
    <lineage>
        <taxon>Bacteria</taxon>
        <taxon>Pseudomonadati</taxon>
        <taxon>Verrucomicrobiota</taxon>
        <taxon>Verrucomicrobiia</taxon>
        <taxon>Verrucomicrobiales</taxon>
        <taxon>Verrucomicrobiaceae</taxon>
        <taxon>Luteolibacter</taxon>
    </lineage>
</organism>
<keyword evidence="4" id="KW-0255">Endonuclease</keyword>
<keyword evidence="5" id="KW-1185">Reference proteome</keyword>
<dbReference type="SUPFAM" id="SSF54060">
    <property type="entry name" value="His-Me finger endonucleases"/>
    <property type="match status" value="1"/>
</dbReference>
<dbReference type="InterPro" id="IPR013783">
    <property type="entry name" value="Ig-like_fold"/>
</dbReference>
<dbReference type="EMBL" id="JBBUKT010000017">
    <property type="protein sequence ID" value="MEK7954248.1"/>
    <property type="molecule type" value="Genomic_DNA"/>
</dbReference>
<dbReference type="Pfam" id="PF04231">
    <property type="entry name" value="Endonuclease_1"/>
    <property type="match status" value="1"/>
</dbReference>
<dbReference type="GO" id="GO:0004519">
    <property type="term" value="F:endonuclease activity"/>
    <property type="evidence" value="ECO:0007669"/>
    <property type="project" value="UniProtKB-KW"/>
</dbReference>
<comment type="caution">
    <text evidence="4">The sequence shown here is derived from an EMBL/GenBank/DDBJ whole genome shotgun (WGS) entry which is preliminary data.</text>
</comment>
<dbReference type="PANTHER" id="PTHR33607:SF2">
    <property type="entry name" value="ENDONUCLEASE-1"/>
    <property type="match status" value="1"/>
</dbReference>
<dbReference type="Pfam" id="PF05345">
    <property type="entry name" value="He_PIG"/>
    <property type="match status" value="1"/>
</dbReference>
<evidence type="ECO:0000313" key="4">
    <source>
        <dbReference type="EMBL" id="MEK7954248.1"/>
    </source>
</evidence>
<dbReference type="SUPFAM" id="SSF49313">
    <property type="entry name" value="Cadherin-like"/>
    <property type="match status" value="1"/>
</dbReference>
<dbReference type="PANTHER" id="PTHR33607">
    <property type="entry name" value="ENDONUCLEASE-1"/>
    <property type="match status" value="1"/>
</dbReference>
<name>A0ABU9B350_9BACT</name>
<dbReference type="InterPro" id="IPR007346">
    <property type="entry name" value="Endonuclease-I"/>
</dbReference>
<sequence length="811" mass="84594">MSLSSLPHRLRFIGLLLVWLTGIALSQDPAYNPPAGYYSSTTGLTGTALKSELNQIIRSHTVIPYTGSGTDVWDALKVLDEDPNNSSNVILVYSGASWPKSDTNGDGNTGTSASWEREHCWPKSFGVEDTGPDTSDLFNLRSCRRSVNASRGNRIYDQANPGSTAPPNCPECLYDPDGTQGEIWTPRPSEKGDLARAIFYMAVRYDGRDTGTVDLELANIANVNNGVFGNLATLITWNQADPVSETERRRNHLIYTQFQHNRNPFIDHPEMVAQVFGSAPVSPVLTITMTPPSLNEGATGSGTVSIPAAVGSPVIVTLSKIGDATNTELSIPPSVTIPTGLTSIGFTANALIDGVFDSDKSVSVKAEAAGYDTGLTAVTIVNVDPPSGGGSSSTLITGPGHYEQNFNSLPDTGSPTWTDNQTIESWYAQRSGNGTTIVANSGSGTAGALYSYGTSAADRALGSLGSANAAAGSFAWGVTFRNGTSSTVTLTTLAYTGEQWRNGGAGAAQAITFSYQKGSTAVTSLTPTSDTGWTSLSALTFTSPINSGAGTALDGNAAANSVHLSSNVNLQLAPGEWITFRWRDIDHASTDHGLAIDDFRLDWQLPPPPVITSTLAASGQVGTPFSYTITASQSPTFFETESLPDGLSLNGSTGVISGTPTEAGVHEVDILAGNDGGVDVKTLVLTFNSAGTTFASWSGGATPTDDLILAYGVGGASSPQASSVSPVLTTDSGDLVLTAIVRVDDPHLSVIGEAVTHLANFSTPGLITIVSPTTAGVSQSGVPSGCERRQYRIATTGAARRFIRLRVELAN</sequence>